<protein>
    <recommendedName>
        <fullName evidence="9">Glycosyltransferase RgtA/B/C/D-like domain-containing protein</fullName>
    </recommendedName>
</protein>
<feature type="transmembrane region" description="Helical" evidence="8">
    <location>
        <begin position="361"/>
        <end position="379"/>
    </location>
</feature>
<feature type="transmembrane region" description="Helical" evidence="8">
    <location>
        <begin position="186"/>
        <end position="202"/>
    </location>
</feature>
<dbReference type="Proteomes" id="UP000034448">
    <property type="component" value="Unassembled WGS sequence"/>
</dbReference>
<accession>A0A0G0F8E1</accession>
<feature type="transmembrane region" description="Helical" evidence="8">
    <location>
        <begin position="139"/>
        <end position="157"/>
    </location>
</feature>
<evidence type="ECO:0000256" key="8">
    <source>
        <dbReference type="SAM" id="Phobius"/>
    </source>
</evidence>
<evidence type="ECO:0000256" key="6">
    <source>
        <dbReference type="ARBA" id="ARBA00022989"/>
    </source>
</evidence>
<evidence type="ECO:0000259" key="9">
    <source>
        <dbReference type="Pfam" id="PF13231"/>
    </source>
</evidence>
<evidence type="ECO:0000256" key="2">
    <source>
        <dbReference type="ARBA" id="ARBA00022475"/>
    </source>
</evidence>
<proteinExistence type="predicted"/>
<evidence type="ECO:0000256" key="3">
    <source>
        <dbReference type="ARBA" id="ARBA00022676"/>
    </source>
</evidence>
<dbReference type="PANTHER" id="PTHR33908">
    <property type="entry name" value="MANNOSYLTRANSFERASE YKCB-RELATED"/>
    <property type="match status" value="1"/>
</dbReference>
<dbReference type="GO" id="GO:0009103">
    <property type="term" value="P:lipopolysaccharide biosynthetic process"/>
    <property type="evidence" value="ECO:0007669"/>
    <property type="project" value="UniProtKB-ARBA"/>
</dbReference>
<evidence type="ECO:0000313" key="11">
    <source>
        <dbReference type="Proteomes" id="UP000034448"/>
    </source>
</evidence>
<evidence type="ECO:0000256" key="1">
    <source>
        <dbReference type="ARBA" id="ARBA00004651"/>
    </source>
</evidence>
<feature type="transmembrane region" description="Helical" evidence="8">
    <location>
        <begin position="391"/>
        <end position="411"/>
    </location>
</feature>
<sequence length="548" mass="63759">MNIKQVCLLILIVFLAFFLRFYKVTEVPPSLNWDEVSIAYNAYSILKTGQDEWGVSYPLHFKSYGEYKLPAQIYASIPGIAIFGLNELGVRITPVIYGSLTVLLLFFLGSSLFKSTQVGLLSAFLLAISPWHIHLTRGSFESSFAVFWVVLGMWLLVKGFSEPKWGIVAMIPFAISVYTYNSARVFTPLFLLTVLIIYFNFFKKNFKHLVIALLVFGALLTPLIPFVLSGEGSARYKLVSVSDDPGLIPRINENRGNSLLPQPLPRFVHNKLTYISFYYVKNYLEHFSPQFLFISGAPHKQHHVQEMGMLYWFQAPFLLLGLYLLFREKHKYKGLLTAWILIAFLPVATTNDSIPHALRTLIASPWYQLLTAFGLVRVFELLKKKEIRWGFVLLIIALGVAQFSVYINNYYTKYPKLYSRDWQYGYKQAVEYIENHYGEYDKIVFTRHWGEPHMFTLFYMGYDPEKFREDSKLNRFETYDWIRVLNFDKFYFPDLGDEGTKYQDIVNQYKGEKILFIGKYNDFPIGTRKLETIKFLNGDVAFEIVDNY</sequence>
<reference evidence="10 11" key="1">
    <citation type="journal article" date="2015" name="Nature">
        <title>rRNA introns, odd ribosomes, and small enigmatic genomes across a large radiation of phyla.</title>
        <authorList>
            <person name="Brown C.T."/>
            <person name="Hug L.A."/>
            <person name="Thomas B.C."/>
            <person name="Sharon I."/>
            <person name="Castelle C.J."/>
            <person name="Singh A."/>
            <person name="Wilkins M.J."/>
            <person name="Williams K.H."/>
            <person name="Banfield J.F."/>
        </authorList>
    </citation>
    <scope>NUCLEOTIDE SEQUENCE [LARGE SCALE GENOMIC DNA]</scope>
</reference>
<feature type="transmembrane region" description="Helical" evidence="8">
    <location>
        <begin position="209"/>
        <end position="228"/>
    </location>
</feature>
<dbReference type="EMBL" id="LBSJ01000015">
    <property type="protein sequence ID" value="KKQ15503.1"/>
    <property type="molecule type" value="Genomic_DNA"/>
</dbReference>
<keyword evidence="5 8" id="KW-0812">Transmembrane</keyword>
<name>A0A0G0F8E1_9BACT</name>
<dbReference type="Pfam" id="PF13231">
    <property type="entry name" value="PMT_2"/>
    <property type="match status" value="1"/>
</dbReference>
<dbReference type="AlphaFoldDB" id="A0A0G0F8E1"/>
<keyword evidence="7 8" id="KW-0472">Membrane</keyword>
<evidence type="ECO:0000256" key="5">
    <source>
        <dbReference type="ARBA" id="ARBA00022692"/>
    </source>
</evidence>
<comment type="subcellular location">
    <subcellularLocation>
        <location evidence="1">Cell membrane</location>
        <topology evidence="1">Multi-pass membrane protein</topology>
    </subcellularLocation>
</comment>
<keyword evidence="6 8" id="KW-1133">Transmembrane helix</keyword>
<dbReference type="InterPro" id="IPR038731">
    <property type="entry name" value="RgtA/B/C-like"/>
</dbReference>
<evidence type="ECO:0000313" key="10">
    <source>
        <dbReference type="EMBL" id="KKQ15503.1"/>
    </source>
</evidence>
<evidence type="ECO:0000256" key="4">
    <source>
        <dbReference type="ARBA" id="ARBA00022679"/>
    </source>
</evidence>
<feature type="transmembrane region" description="Helical" evidence="8">
    <location>
        <begin position="309"/>
        <end position="326"/>
    </location>
</feature>
<comment type="caution">
    <text evidence="10">The sequence shown here is derived from an EMBL/GenBank/DDBJ whole genome shotgun (WGS) entry which is preliminary data.</text>
</comment>
<dbReference type="InterPro" id="IPR050297">
    <property type="entry name" value="LipidA_mod_glycosyltrf_83"/>
</dbReference>
<feature type="transmembrane region" description="Helical" evidence="8">
    <location>
        <begin position="115"/>
        <end position="133"/>
    </location>
</feature>
<feature type="transmembrane region" description="Helical" evidence="8">
    <location>
        <begin position="333"/>
        <end position="349"/>
    </location>
</feature>
<feature type="domain" description="Glycosyltransferase RgtA/B/C/D-like" evidence="9">
    <location>
        <begin position="80"/>
        <end position="216"/>
    </location>
</feature>
<dbReference type="PANTHER" id="PTHR33908:SF11">
    <property type="entry name" value="MEMBRANE PROTEIN"/>
    <property type="match status" value="1"/>
</dbReference>
<keyword evidence="2" id="KW-1003">Cell membrane</keyword>
<organism evidence="10 11">
    <name type="scientific">Candidatus Daviesbacteria bacterium GW2011_GWA1_36_8</name>
    <dbReference type="NCBI Taxonomy" id="1618417"/>
    <lineage>
        <taxon>Bacteria</taxon>
        <taxon>Candidatus Daviesiibacteriota</taxon>
    </lineage>
</organism>
<evidence type="ECO:0000256" key="7">
    <source>
        <dbReference type="ARBA" id="ARBA00023136"/>
    </source>
</evidence>
<keyword evidence="4" id="KW-0808">Transferase</keyword>
<feature type="transmembrane region" description="Helical" evidence="8">
    <location>
        <begin position="88"/>
        <end position="108"/>
    </location>
</feature>
<keyword evidence="3" id="KW-0328">Glycosyltransferase</keyword>
<gene>
    <name evidence="10" type="ORF">US28_C0015G0004</name>
</gene>
<dbReference type="GO" id="GO:0005886">
    <property type="term" value="C:plasma membrane"/>
    <property type="evidence" value="ECO:0007669"/>
    <property type="project" value="UniProtKB-SubCell"/>
</dbReference>
<dbReference type="GO" id="GO:0016763">
    <property type="term" value="F:pentosyltransferase activity"/>
    <property type="evidence" value="ECO:0007669"/>
    <property type="project" value="TreeGrafter"/>
</dbReference>